<feature type="chain" id="PRO_5010184927" description="Outer membrane protein beta-barrel domain-containing protein" evidence="1">
    <location>
        <begin position="21"/>
        <end position="177"/>
    </location>
</feature>
<keyword evidence="1" id="KW-0732">Signal</keyword>
<sequence>MKKLFFAWIMALWCFPAVFAQSGQGIRYQGEVGVGTAFGVGSNAYDRFVLETVHGVRIGPRLFVGLGVAWNYYSARGDMPDDSFREYTDGGRSFVPIFADMKVYFLDRRISPYLKVDIGYGIHKHGGIYAAPAVGVKFGLGSVLALNIDFGFQVQQQTAPDTSSGLGGIVLRAGLSF</sequence>
<dbReference type="EMBL" id="MNQH01000030">
    <property type="protein sequence ID" value="OKY94130.1"/>
    <property type="molecule type" value="Genomic_DNA"/>
</dbReference>
<reference evidence="2 3" key="1">
    <citation type="journal article" date="2016" name="Nat. Biotechnol.">
        <title>Measurement of bacterial replication rates in microbial communities.</title>
        <authorList>
            <person name="Brown C.T."/>
            <person name="Olm M.R."/>
            <person name="Thomas B.C."/>
            <person name="Banfield J.F."/>
        </authorList>
    </citation>
    <scope>NUCLEOTIDE SEQUENCE [LARGE SCALE GENOMIC DNA]</scope>
    <source>
        <strain evidence="2">CAG:67_53_122</strain>
    </source>
</reference>
<dbReference type="GeneID" id="73803621"/>
<evidence type="ECO:0000313" key="2">
    <source>
        <dbReference type="EMBL" id="OKY94130.1"/>
    </source>
</evidence>
<evidence type="ECO:0000313" key="3">
    <source>
        <dbReference type="Proteomes" id="UP000187417"/>
    </source>
</evidence>
<accession>A0A1Q6F5H1</accession>
<protein>
    <recommendedName>
        <fullName evidence="4">Outer membrane protein beta-barrel domain-containing protein</fullName>
    </recommendedName>
</protein>
<dbReference type="RefSeq" id="WP_004329439.1">
    <property type="nucleotide sequence ID" value="NZ_BAAFKT010000005.1"/>
</dbReference>
<evidence type="ECO:0000256" key="1">
    <source>
        <dbReference type="SAM" id="SignalP"/>
    </source>
</evidence>
<proteinExistence type="predicted"/>
<name>A0A1Q6F5H1_9BACT</name>
<dbReference type="Proteomes" id="UP000187417">
    <property type="component" value="Unassembled WGS sequence"/>
</dbReference>
<organism evidence="2 3">
    <name type="scientific">Alistipes putredinis</name>
    <dbReference type="NCBI Taxonomy" id="28117"/>
    <lineage>
        <taxon>Bacteria</taxon>
        <taxon>Pseudomonadati</taxon>
        <taxon>Bacteroidota</taxon>
        <taxon>Bacteroidia</taxon>
        <taxon>Bacteroidales</taxon>
        <taxon>Rikenellaceae</taxon>
        <taxon>Alistipes</taxon>
    </lineage>
</organism>
<gene>
    <name evidence="2" type="ORF">BHV66_06710</name>
</gene>
<dbReference type="STRING" id="28117.BHV66_06710"/>
<dbReference type="AlphaFoldDB" id="A0A1Q6F5H1"/>
<evidence type="ECO:0008006" key="4">
    <source>
        <dbReference type="Google" id="ProtNLM"/>
    </source>
</evidence>
<comment type="caution">
    <text evidence="2">The sequence shown here is derived from an EMBL/GenBank/DDBJ whole genome shotgun (WGS) entry which is preliminary data.</text>
</comment>
<feature type="signal peptide" evidence="1">
    <location>
        <begin position="1"/>
        <end position="20"/>
    </location>
</feature>